<dbReference type="EMBL" id="CADCXV010001361">
    <property type="protein sequence ID" value="CAB0043895.1"/>
    <property type="molecule type" value="Genomic_DNA"/>
</dbReference>
<evidence type="ECO:0000313" key="2">
    <source>
        <dbReference type="Proteomes" id="UP000479190"/>
    </source>
</evidence>
<name>A0A6H5J2S1_9HYME</name>
<dbReference type="Proteomes" id="UP000479190">
    <property type="component" value="Unassembled WGS sequence"/>
</dbReference>
<dbReference type="AlphaFoldDB" id="A0A6H5J2S1"/>
<reference evidence="1 2" key="1">
    <citation type="submission" date="2020-02" db="EMBL/GenBank/DDBJ databases">
        <authorList>
            <person name="Ferguson B K."/>
        </authorList>
    </citation>
    <scope>NUCLEOTIDE SEQUENCE [LARGE SCALE GENOMIC DNA]</scope>
</reference>
<accession>A0A6H5J2S1</accession>
<evidence type="ECO:0000313" key="1">
    <source>
        <dbReference type="EMBL" id="CAB0043895.1"/>
    </source>
</evidence>
<sequence length="134" mass="15812">MSLIIRGSTRDTNTHNRPDYHHSWTFLHSSARRADLVTRKSRAMNRREQVRAARRRLYTMCRIHIHFFSALDNEVLLRQRMLAFTYRYQIVACIFTTESVRQLICIRVSMIVRCSSSSSSRKLFLFSLSAAARQ</sequence>
<gene>
    <name evidence="1" type="ORF">TBRA_LOCUS15483</name>
</gene>
<proteinExistence type="predicted"/>
<protein>
    <submittedName>
        <fullName evidence="1">Uncharacterized protein</fullName>
    </submittedName>
</protein>
<keyword evidence="2" id="KW-1185">Reference proteome</keyword>
<organism evidence="1 2">
    <name type="scientific">Trichogramma brassicae</name>
    <dbReference type="NCBI Taxonomy" id="86971"/>
    <lineage>
        <taxon>Eukaryota</taxon>
        <taxon>Metazoa</taxon>
        <taxon>Ecdysozoa</taxon>
        <taxon>Arthropoda</taxon>
        <taxon>Hexapoda</taxon>
        <taxon>Insecta</taxon>
        <taxon>Pterygota</taxon>
        <taxon>Neoptera</taxon>
        <taxon>Endopterygota</taxon>
        <taxon>Hymenoptera</taxon>
        <taxon>Apocrita</taxon>
        <taxon>Proctotrupomorpha</taxon>
        <taxon>Chalcidoidea</taxon>
        <taxon>Trichogrammatidae</taxon>
        <taxon>Trichogramma</taxon>
    </lineage>
</organism>